<comment type="caution">
    <text evidence="12">The sequence shown here is derived from an EMBL/GenBank/DDBJ whole genome shotgun (WGS) entry which is preliminary data.</text>
</comment>
<dbReference type="SUPFAM" id="SSF52540">
    <property type="entry name" value="P-loop containing nucleoside triphosphate hydrolases"/>
    <property type="match status" value="2"/>
</dbReference>
<dbReference type="InterPro" id="IPR041546">
    <property type="entry name" value="ClpA/ClpB_AAA_lid"/>
</dbReference>
<gene>
    <name evidence="10" type="primary">clpB</name>
    <name evidence="12" type="ORF">A2482_00200</name>
</gene>
<evidence type="ECO:0000256" key="6">
    <source>
        <dbReference type="ARBA" id="ARBA00023186"/>
    </source>
</evidence>
<dbReference type="AlphaFoldDB" id="A0A1F5TCT4"/>
<comment type="function">
    <text evidence="10">Part of a stress-induced multi-chaperone system, it is involved in the recovery of the cell from heat-induced damage, in cooperation with DnaK, DnaJ and GrpE.</text>
</comment>
<evidence type="ECO:0000256" key="4">
    <source>
        <dbReference type="ARBA" id="ARBA00022840"/>
    </source>
</evidence>
<dbReference type="Gene3D" id="1.10.1780.10">
    <property type="entry name" value="Clp, N-terminal domain"/>
    <property type="match status" value="1"/>
</dbReference>
<dbReference type="NCBIfam" id="TIGR03346">
    <property type="entry name" value="chaperone_ClpB"/>
    <property type="match status" value="1"/>
</dbReference>
<comment type="subcellular location">
    <subcellularLocation>
        <location evidence="10">Cytoplasm</location>
    </subcellularLocation>
</comment>
<dbReference type="Pfam" id="PF00004">
    <property type="entry name" value="AAA"/>
    <property type="match status" value="1"/>
</dbReference>
<dbReference type="PROSITE" id="PS00871">
    <property type="entry name" value="CLPAB_2"/>
    <property type="match status" value="1"/>
</dbReference>
<comment type="subunit">
    <text evidence="7">Homohexamer. The oligomerization is ATP-dependent.</text>
</comment>
<dbReference type="PANTHER" id="PTHR11638">
    <property type="entry name" value="ATP-DEPENDENT CLP PROTEASE"/>
    <property type="match status" value="1"/>
</dbReference>
<keyword evidence="4 9" id="KW-0067">ATP-binding</keyword>
<keyword evidence="3 9" id="KW-0547">Nucleotide-binding</keyword>
<comment type="subunit">
    <text evidence="10">Homohexamer; The oligomerization is ATP-dependent.</text>
</comment>
<dbReference type="CDD" id="cd19499">
    <property type="entry name" value="RecA-like_ClpB_Hsp104-like"/>
    <property type="match status" value="1"/>
</dbReference>
<keyword evidence="10" id="KW-0346">Stress response</keyword>
<dbReference type="InterPro" id="IPR027417">
    <property type="entry name" value="P-loop_NTPase"/>
</dbReference>
<dbReference type="Pfam" id="PF10431">
    <property type="entry name" value="ClpB_D2-small"/>
    <property type="match status" value="1"/>
</dbReference>
<dbReference type="SMART" id="SM00382">
    <property type="entry name" value="AAA"/>
    <property type="match status" value="2"/>
</dbReference>
<dbReference type="SUPFAM" id="SSF81923">
    <property type="entry name" value="Double Clp-N motif"/>
    <property type="match status" value="1"/>
</dbReference>
<evidence type="ECO:0000256" key="2">
    <source>
        <dbReference type="ARBA" id="ARBA00022737"/>
    </source>
</evidence>
<accession>A0A1F5TCT4</accession>
<keyword evidence="6 9" id="KW-0143">Chaperone</keyword>
<dbReference type="InterPro" id="IPR017730">
    <property type="entry name" value="Chaperonin_ClpB"/>
</dbReference>
<dbReference type="GO" id="GO:0016887">
    <property type="term" value="F:ATP hydrolysis activity"/>
    <property type="evidence" value="ECO:0007669"/>
    <property type="project" value="InterPro"/>
</dbReference>
<dbReference type="CDD" id="cd00009">
    <property type="entry name" value="AAA"/>
    <property type="match status" value="1"/>
</dbReference>
<proteinExistence type="inferred from homology"/>
<evidence type="ECO:0000259" key="11">
    <source>
        <dbReference type="PROSITE" id="PS51903"/>
    </source>
</evidence>
<dbReference type="FunFam" id="3.40.50.300:FF:000120">
    <property type="entry name" value="ATP-dependent chaperone ClpB"/>
    <property type="match status" value="1"/>
</dbReference>
<dbReference type="Gene3D" id="3.40.50.300">
    <property type="entry name" value="P-loop containing nucleotide triphosphate hydrolases"/>
    <property type="match status" value="3"/>
</dbReference>
<dbReference type="Gene3D" id="1.10.8.60">
    <property type="match status" value="1"/>
</dbReference>
<dbReference type="Proteomes" id="UP000178656">
    <property type="component" value="Unassembled WGS sequence"/>
</dbReference>
<dbReference type="InterPro" id="IPR003593">
    <property type="entry name" value="AAA+_ATPase"/>
</dbReference>
<evidence type="ECO:0000313" key="13">
    <source>
        <dbReference type="Proteomes" id="UP000178656"/>
    </source>
</evidence>
<keyword evidence="2 8" id="KW-0677">Repeat</keyword>
<dbReference type="EMBL" id="MFGM01000029">
    <property type="protein sequence ID" value="OGF36784.1"/>
    <property type="molecule type" value="Genomic_DNA"/>
</dbReference>
<dbReference type="InterPro" id="IPR001270">
    <property type="entry name" value="ClpA/B"/>
</dbReference>
<evidence type="ECO:0000256" key="10">
    <source>
        <dbReference type="RuleBase" id="RU362034"/>
    </source>
</evidence>
<feature type="coiled-coil region" evidence="10">
    <location>
        <begin position="407"/>
        <end position="494"/>
    </location>
</feature>
<dbReference type="PROSITE" id="PS51903">
    <property type="entry name" value="CLP_R"/>
    <property type="match status" value="1"/>
</dbReference>
<feature type="domain" description="Clp R" evidence="11">
    <location>
        <begin position="3"/>
        <end position="148"/>
    </location>
</feature>
<dbReference type="SMART" id="SM01086">
    <property type="entry name" value="ClpB_D2-small"/>
    <property type="match status" value="1"/>
</dbReference>
<dbReference type="PRINTS" id="PR00300">
    <property type="entry name" value="CLPPROTEASEA"/>
</dbReference>
<evidence type="ECO:0000256" key="1">
    <source>
        <dbReference type="ARBA" id="ARBA00008675"/>
    </source>
</evidence>
<dbReference type="GO" id="GO:0034605">
    <property type="term" value="P:cellular response to heat"/>
    <property type="evidence" value="ECO:0007669"/>
    <property type="project" value="TreeGrafter"/>
</dbReference>
<dbReference type="InterPro" id="IPR036628">
    <property type="entry name" value="Clp_N_dom_sf"/>
</dbReference>
<keyword evidence="5 10" id="KW-0175">Coiled coil</keyword>
<evidence type="ECO:0000313" key="12">
    <source>
        <dbReference type="EMBL" id="OGF36784.1"/>
    </source>
</evidence>
<protein>
    <recommendedName>
        <fullName evidence="10">Chaperone protein ClpB</fullName>
    </recommendedName>
</protein>
<dbReference type="PROSITE" id="PS00870">
    <property type="entry name" value="CLPAB_1"/>
    <property type="match status" value="1"/>
</dbReference>
<name>A0A1F5TCT4_9BACT</name>
<sequence>MDIRKFTTNSQEALQEAQALAFEYKHAQIDTLHLLSALLQQDESIVLTVLKKMEVPVEQVLAQVASAMRRLPKGNLGLDAQHVAVTPQMNYCLVNSEKEAKKMGDEFVSTEHLLLSLIKVDSIASDILKMFSVTHETVMKILADVRGSQKVDSPDPENKIQVLEKFTTNLTQMAREEKLDPIIGRDEEIRRVLQVISRRTKNNPILIGEPGVGKTAIAEGLAQRIVSGDVPENLKNKDVLSLDIGSIVAGSKFRGEFEERMKAILHEIRKNKDKYIIFIDELHTIVGAGSIEGSLDASNMLKPALARGELHCIGATTIKEYQKYVEKDAALERRFQPVLIPEPNLEDTISILRGIKEKYEVHHGVRITDDAIVAAAKLSQKYITDRFLPDKAIDLVDEATAALRIELNSMPAELDQLKHRIRQLEIEKQAIAREKTEGTKQKLKNLERELAELKEKAHGIEIHWKKEKELIGEIQEAKKEIDKFRQEAEIFERKAEYERVAEIRYGKIPEHEKAIKELQTRLRKTQSGPGGRKILKEEVTVEDIAGVVARWTGIPVSKMLQSEIEKLAHAETELGRRVIGQKRAIASVANALRRSRAGLSEENRPIGSFLFLGPTGVGKTELAKSLAEFMFNSEDAIVRVDMSEYMEKHTVSKLIGSPPGYVGYDEGGQLTERIRRRPYSVVLFDEIEKAHPEVFHTLLQILDDGRLTDAKGRVVNFKNTIIIMTSNIGSDTILDSLTKRDLGFGNKEASLIESVDKKIMSRLKEHFKPEFLNRIDEIIIFDALTRDDIRQIVDLQLERVVKRLVEKEIVIRFGDSVKQMLAEQGYDPQFGARPLKRLIQSKILDLLALKIIEGKVKEKINIEFKNKEIVFNEK</sequence>
<dbReference type="InterPro" id="IPR004176">
    <property type="entry name" value="Clp_R_N"/>
</dbReference>
<dbReference type="InterPro" id="IPR018368">
    <property type="entry name" value="ClpA/B_CS1"/>
</dbReference>
<dbReference type="FunFam" id="3.40.50.300:FF:000025">
    <property type="entry name" value="ATP-dependent Clp protease subunit"/>
    <property type="match status" value="1"/>
</dbReference>
<evidence type="ECO:0000256" key="7">
    <source>
        <dbReference type="ARBA" id="ARBA00026057"/>
    </source>
</evidence>
<dbReference type="InterPro" id="IPR050130">
    <property type="entry name" value="ClpA_ClpB"/>
</dbReference>
<dbReference type="GO" id="GO:0005524">
    <property type="term" value="F:ATP binding"/>
    <property type="evidence" value="ECO:0007669"/>
    <property type="project" value="UniProtKB-UniRule"/>
</dbReference>
<evidence type="ECO:0000256" key="5">
    <source>
        <dbReference type="ARBA" id="ARBA00023054"/>
    </source>
</evidence>
<reference evidence="12 13" key="1">
    <citation type="journal article" date="2016" name="Nat. Commun.">
        <title>Thousands of microbial genomes shed light on interconnected biogeochemical processes in an aquifer system.</title>
        <authorList>
            <person name="Anantharaman K."/>
            <person name="Brown C.T."/>
            <person name="Hug L.A."/>
            <person name="Sharon I."/>
            <person name="Castelle C.J."/>
            <person name="Probst A.J."/>
            <person name="Thomas B.C."/>
            <person name="Singh A."/>
            <person name="Wilkins M.J."/>
            <person name="Karaoz U."/>
            <person name="Brodie E.L."/>
            <person name="Williams K.H."/>
            <person name="Hubbard S.S."/>
            <person name="Banfield J.F."/>
        </authorList>
    </citation>
    <scope>NUCLEOTIDE SEQUENCE [LARGE SCALE GENOMIC DNA]</scope>
</reference>
<dbReference type="Pfam" id="PF02861">
    <property type="entry name" value="Clp_N"/>
    <property type="match status" value="1"/>
</dbReference>
<comment type="similarity">
    <text evidence="1 9">Belongs to the ClpA/ClpB family.</text>
</comment>
<dbReference type="InterPro" id="IPR003959">
    <property type="entry name" value="ATPase_AAA_core"/>
</dbReference>
<keyword evidence="10" id="KW-0963">Cytoplasm</keyword>
<organism evidence="12 13">
    <name type="scientific">Candidatus Falkowbacteria bacterium RIFOXYC2_FULL_48_21</name>
    <dbReference type="NCBI Taxonomy" id="1798005"/>
    <lineage>
        <taxon>Bacteria</taxon>
        <taxon>Candidatus Falkowiibacteriota</taxon>
    </lineage>
</organism>
<dbReference type="PANTHER" id="PTHR11638:SF18">
    <property type="entry name" value="HEAT SHOCK PROTEIN 104"/>
    <property type="match status" value="1"/>
</dbReference>
<dbReference type="GO" id="GO:0042026">
    <property type="term" value="P:protein refolding"/>
    <property type="evidence" value="ECO:0007669"/>
    <property type="project" value="UniProtKB-UniRule"/>
</dbReference>
<dbReference type="InterPro" id="IPR028299">
    <property type="entry name" value="ClpA/B_CS2"/>
</dbReference>
<dbReference type="Pfam" id="PF07724">
    <property type="entry name" value="AAA_2"/>
    <property type="match status" value="1"/>
</dbReference>
<dbReference type="FunFam" id="3.40.50.300:FF:000010">
    <property type="entry name" value="Chaperone clpB 1, putative"/>
    <property type="match status" value="1"/>
</dbReference>
<evidence type="ECO:0000256" key="3">
    <source>
        <dbReference type="ARBA" id="ARBA00022741"/>
    </source>
</evidence>
<dbReference type="Pfam" id="PF17871">
    <property type="entry name" value="AAA_lid_9"/>
    <property type="match status" value="1"/>
</dbReference>
<evidence type="ECO:0000256" key="8">
    <source>
        <dbReference type="PROSITE-ProRule" id="PRU01251"/>
    </source>
</evidence>
<dbReference type="GO" id="GO:0005737">
    <property type="term" value="C:cytoplasm"/>
    <property type="evidence" value="ECO:0007669"/>
    <property type="project" value="UniProtKB-SubCell"/>
</dbReference>
<evidence type="ECO:0000256" key="9">
    <source>
        <dbReference type="RuleBase" id="RU004432"/>
    </source>
</evidence>
<dbReference type="InterPro" id="IPR019489">
    <property type="entry name" value="Clp_ATPase_C"/>
</dbReference>